<dbReference type="HOGENOM" id="CLU_479593_0_0_0"/>
<protein>
    <submittedName>
        <fullName evidence="3">Thioredoxin domain-containing protein</fullName>
    </submittedName>
</protein>
<dbReference type="InterPro" id="IPR011044">
    <property type="entry name" value="Quino_amine_DH_bsu"/>
</dbReference>
<dbReference type="STRING" id="454171.CP488_01568"/>
<dbReference type="EMBL" id="HF951689">
    <property type="protein sequence ID" value="CCW36319.1"/>
    <property type="molecule type" value="Genomic_DNA"/>
</dbReference>
<dbReference type="KEGG" id="ccz:CCALI_02522"/>
<feature type="domain" description="Pyrrolo-quinoline quinone repeat" evidence="2">
    <location>
        <begin position="107"/>
        <end position="245"/>
    </location>
</feature>
<dbReference type="SUPFAM" id="SSF48452">
    <property type="entry name" value="TPR-like"/>
    <property type="match status" value="1"/>
</dbReference>
<keyword evidence="1" id="KW-0802">TPR repeat</keyword>
<dbReference type="eggNOG" id="COG0457">
    <property type="taxonomic scope" value="Bacteria"/>
</dbReference>
<dbReference type="OrthoDB" id="505534at2"/>
<dbReference type="AlphaFoldDB" id="S0EZJ1"/>
<dbReference type="eggNOG" id="COG1520">
    <property type="taxonomic scope" value="Bacteria"/>
</dbReference>
<name>S0EZJ1_CHTCT</name>
<accession>S0EZJ1</accession>
<reference evidence="4" key="1">
    <citation type="submission" date="2013-03" db="EMBL/GenBank/DDBJ databases">
        <title>Genome sequence of Chthonomonas calidirosea, the first sequenced genome from the Armatimonadetes phylum (formally candidate division OP10).</title>
        <authorList>
            <person name="Lee K.C.Y."/>
            <person name="Morgan X.C."/>
            <person name="Dunfield P.F."/>
            <person name="Tamas I."/>
            <person name="Houghton K.M."/>
            <person name="Vyssotski M."/>
            <person name="Ryan J.L.J."/>
            <person name="Lagutin K."/>
            <person name="McDonald I.R."/>
            <person name="Stott M.B."/>
        </authorList>
    </citation>
    <scope>NUCLEOTIDE SEQUENCE [LARGE SCALE GENOMIC DNA]</scope>
    <source>
        <strain evidence="4">DSM 23976 / ICMP 18418 / T49</strain>
    </source>
</reference>
<proteinExistence type="predicted"/>
<dbReference type="Gene3D" id="1.25.40.10">
    <property type="entry name" value="Tetratricopeptide repeat domain"/>
    <property type="match status" value="2"/>
</dbReference>
<sequence>MRTVRTLQLEWQQRLRGAYPLRGYPLDDQGSLTLARPHSIEPRTYEVIRITDPQNQTAVARFSAEILQKLLLSAVTESFLGMRPDEVYLFAEGTKRRLTMEKRVIYLDASMDVGGSRVAAVYSDISGQNFALVYGTFVGTGLWNMELEAAANSVVLLQEGRRMATAYENGLILLFDANMREWWRFDTEEPVTLLACATEGEELAYGTQTGWIGMLDAEGARRWQTKVAGPVHALAMAKEGQLTVALCGSEENPRAPTTLICLDQAGQPVWEYEGDVPFTGLACSPGGEYIATSAQGSRFSLYRVVSTTVEALSVSRKDWRAYLPLVPEKGAMKTALQSLYAYLEECPDDVECWQQFEELKAQWMADVQWELAHLQADGEWEAALTLLQEALALAPYDVALFQQYVELRQRFAEALLQQAKSLLQEGQADTVEPLLRKAIHLMPDLFEARQRLQEFRAGRAQEADKEAKERLERGELQEALACYERAQAFAPTAERAQTMAALQVQIDFELGKQAYDRSRYAEAIFQFRKVLQREPNHAEAKRYLEFAQRFEQDTLSDVVSDRFRNLEE</sequence>
<dbReference type="RefSeq" id="WP_016483830.1">
    <property type="nucleotide sequence ID" value="NC_021487.1"/>
</dbReference>
<organism evidence="3 4">
    <name type="scientific">Chthonomonas calidirosea (strain DSM 23976 / ICMP 18418 / T49)</name>
    <dbReference type="NCBI Taxonomy" id="1303518"/>
    <lineage>
        <taxon>Bacteria</taxon>
        <taxon>Bacillati</taxon>
        <taxon>Armatimonadota</taxon>
        <taxon>Chthonomonadia</taxon>
        <taxon>Chthonomonadales</taxon>
        <taxon>Chthonomonadaceae</taxon>
        <taxon>Chthonomonas</taxon>
    </lineage>
</organism>
<dbReference type="InterPro" id="IPR019734">
    <property type="entry name" value="TPR_rpt"/>
</dbReference>
<keyword evidence="4" id="KW-1185">Reference proteome</keyword>
<dbReference type="PROSITE" id="PS50005">
    <property type="entry name" value="TPR"/>
    <property type="match status" value="1"/>
</dbReference>
<dbReference type="SMART" id="SM00028">
    <property type="entry name" value="TPR"/>
    <property type="match status" value="4"/>
</dbReference>
<evidence type="ECO:0000313" key="4">
    <source>
        <dbReference type="Proteomes" id="UP000014227"/>
    </source>
</evidence>
<feature type="repeat" description="TPR" evidence="1">
    <location>
        <begin position="504"/>
        <end position="537"/>
    </location>
</feature>
<dbReference type="InParanoid" id="S0EZJ1"/>
<gene>
    <name evidence="3" type="ORF">CCALI_02522</name>
</gene>
<dbReference type="InterPro" id="IPR015943">
    <property type="entry name" value="WD40/YVTN_repeat-like_dom_sf"/>
</dbReference>
<dbReference type="Proteomes" id="UP000014227">
    <property type="component" value="Chromosome I"/>
</dbReference>
<dbReference type="Gene3D" id="2.130.10.10">
    <property type="entry name" value="YVTN repeat-like/Quinoprotein amine dehydrogenase"/>
    <property type="match status" value="1"/>
</dbReference>
<evidence type="ECO:0000259" key="2">
    <source>
        <dbReference type="Pfam" id="PF13360"/>
    </source>
</evidence>
<dbReference type="SUPFAM" id="SSF50969">
    <property type="entry name" value="YVTN repeat-like/Quinoprotein amine dehydrogenase"/>
    <property type="match status" value="1"/>
</dbReference>
<evidence type="ECO:0000256" key="1">
    <source>
        <dbReference type="PROSITE-ProRule" id="PRU00339"/>
    </source>
</evidence>
<dbReference type="InterPro" id="IPR011990">
    <property type="entry name" value="TPR-like_helical_dom_sf"/>
</dbReference>
<dbReference type="PATRIC" id="fig|1303518.3.peg.2621"/>
<evidence type="ECO:0000313" key="3">
    <source>
        <dbReference type="EMBL" id="CCW36319.1"/>
    </source>
</evidence>
<dbReference type="InterPro" id="IPR002372">
    <property type="entry name" value="PQQ_rpt_dom"/>
</dbReference>
<dbReference type="Pfam" id="PF13360">
    <property type="entry name" value="PQQ_2"/>
    <property type="match status" value="1"/>
</dbReference>